<dbReference type="AlphaFoldDB" id="G2DYM7"/>
<dbReference type="Pfam" id="PF03837">
    <property type="entry name" value="RecT"/>
    <property type="match status" value="1"/>
</dbReference>
<evidence type="ECO:0000313" key="1">
    <source>
        <dbReference type="EMBL" id="EGV32654.1"/>
    </source>
</evidence>
<accession>G2DYM7</accession>
<dbReference type="RefSeq" id="WP_007039854.1">
    <property type="nucleotide sequence ID" value="NZ_AFWT01000006.1"/>
</dbReference>
<evidence type="ECO:0000313" key="2">
    <source>
        <dbReference type="Proteomes" id="UP000004200"/>
    </source>
</evidence>
<name>G2DYM7_9GAMM</name>
<organism evidence="1 2">
    <name type="scientific">Thiorhodococcus drewsii AZ1</name>
    <dbReference type="NCBI Taxonomy" id="765913"/>
    <lineage>
        <taxon>Bacteria</taxon>
        <taxon>Pseudomonadati</taxon>
        <taxon>Pseudomonadota</taxon>
        <taxon>Gammaproteobacteria</taxon>
        <taxon>Chromatiales</taxon>
        <taxon>Chromatiaceae</taxon>
        <taxon>Thiorhodococcus</taxon>
    </lineage>
</organism>
<comment type="caution">
    <text evidence="1">The sequence shown here is derived from an EMBL/GenBank/DDBJ whole genome shotgun (WGS) entry which is preliminary data.</text>
</comment>
<dbReference type="GO" id="GO:0006310">
    <property type="term" value="P:DNA recombination"/>
    <property type="evidence" value="ECO:0007669"/>
    <property type="project" value="InterPro"/>
</dbReference>
<dbReference type="eggNOG" id="ENOG502ZASF">
    <property type="taxonomic scope" value="Bacteria"/>
</dbReference>
<dbReference type="Proteomes" id="UP000004200">
    <property type="component" value="Unassembled WGS sequence"/>
</dbReference>
<keyword evidence="2" id="KW-1185">Reference proteome</keyword>
<dbReference type="GO" id="GO:0003677">
    <property type="term" value="F:DNA binding"/>
    <property type="evidence" value="ECO:0007669"/>
    <property type="project" value="InterPro"/>
</dbReference>
<dbReference type="PATRIC" id="fig|765913.3.peg.1170"/>
<dbReference type="InterPro" id="IPR018330">
    <property type="entry name" value="RecT_fam"/>
</dbReference>
<reference evidence="1 2" key="1">
    <citation type="submission" date="2011-06" db="EMBL/GenBank/DDBJ databases">
        <title>The draft genome of Thiorhodococcus drewsii AZ1.</title>
        <authorList>
            <consortium name="US DOE Joint Genome Institute (JGI-PGF)"/>
            <person name="Lucas S."/>
            <person name="Han J."/>
            <person name="Lapidus A."/>
            <person name="Cheng J.-F."/>
            <person name="Goodwin L."/>
            <person name="Pitluck S."/>
            <person name="Peters L."/>
            <person name="Land M.L."/>
            <person name="Hauser L."/>
            <person name="Vogl K."/>
            <person name="Liu Z."/>
            <person name="Imhoff J."/>
            <person name="Thiel V."/>
            <person name="Frigaard N.-U."/>
            <person name="Bryant D.A."/>
            <person name="Woyke T.J."/>
        </authorList>
    </citation>
    <scope>NUCLEOTIDE SEQUENCE [LARGE SCALE GENOMIC DNA]</scope>
    <source>
        <strain evidence="1 2">AZ1</strain>
    </source>
</reference>
<dbReference type="NCBIfam" id="TIGR01913">
    <property type="entry name" value="bet_lambda"/>
    <property type="match status" value="1"/>
</dbReference>
<dbReference type="EMBL" id="AFWT01000006">
    <property type="protein sequence ID" value="EGV32654.1"/>
    <property type="molecule type" value="Genomic_DNA"/>
</dbReference>
<sequence length="305" mass="33156">MSKSNPSQTTVPACRLAIPAQSLAELGLDPATWQVLVESIFPSAKTVEGVLLAVRYCQARGLDVMKRPVHVVPMWNRTLAREVETVWPGIAEVQTTASRTGQWAGMDPARFGPEVERTFAGRAKSDEGWQELQVQVSFPAWCEVTVYRLVGGTRCPFTETVFWEESYARMGGGEVPSAMWVKRPRGQLLKCAKAASLRAAFPEEAGYTAEEMAGKPIDGDLVVMAETASPTGTATSDRESAAAIPTLDEATQTQIEGLIQRAARSRAWASAQDYFKGRFQGEVLAYALAELDRAQQETLAPAEAA</sequence>
<protein>
    <submittedName>
        <fullName evidence="1">Phage recombination protein Bet</fullName>
    </submittedName>
</protein>
<gene>
    <name evidence="1" type="ORF">ThidrDRAFT_1139</name>
</gene>
<dbReference type="InterPro" id="IPR010183">
    <property type="entry name" value="Phage_lambda_Bet"/>
</dbReference>
<proteinExistence type="predicted"/>
<dbReference type="STRING" id="765913.ThidrDRAFT_1139"/>
<dbReference type="OrthoDB" id="8909920at2"/>